<dbReference type="PANTHER" id="PTHR12294">
    <property type="entry name" value="EF HAND DOMAIN FAMILY A1,A2-RELATED"/>
    <property type="match status" value="1"/>
</dbReference>
<dbReference type="GO" id="GO:0005509">
    <property type="term" value="F:calcium ion binding"/>
    <property type="evidence" value="ECO:0007669"/>
    <property type="project" value="InterPro"/>
</dbReference>
<feature type="domain" description="EF-hand" evidence="9">
    <location>
        <begin position="495"/>
        <end position="530"/>
    </location>
</feature>
<dbReference type="InterPro" id="IPR018247">
    <property type="entry name" value="EF_Hand_1_Ca_BS"/>
</dbReference>
<dbReference type="SMART" id="SM00054">
    <property type="entry name" value="EFh"/>
    <property type="match status" value="3"/>
</dbReference>
<dbReference type="PROSITE" id="PS50222">
    <property type="entry name" value="EF_HAND_2"/>
    <property type="match status" value="2"/>
</dbReference>
<dbReference type="CDD" id="cd00051">
    <property type="entry name" value="EFh"/>
    <property type="match status" value="1"/>
</dbReference>
<dbReference type="GO" id="GO:0051560">
    <property type="term" value="P:mitochondrial calcium ion homeostasis"/>
    <property type="evidence" value="ECO:0007669"/>
    <property type="project" value="TreeGrafter"/>
</dbReference>
<dbReference type="EMBL" id="OY731406">
    <property type="protein sequence ID" value="CAJ1973689.1"/>
    <property type="molecule type" value="Genomic_DNA"/>
</dbReference>
<dbReference type="AlphaFoldDB" id="A0AA86VVC4"/>
<dbReference type="InterPro" id="IPR011992">
    <property type="entry name" value="EF-hand-dom_pair"/>
</dbReference>
<evidence type="ECO:0000256" key="1">
    <source>
        <dbReference type="ARBA" id="ARBA00004273"/>
    </source>
</evidence>
<dbReference type="Proteomes" id="UP001189624">
    <property type="component" value="Chromosome 9"/>
</dbReference>
<dbReference type="PROSITE" id="PS00018">
    <property type="entry name" value="EF_HAND_1"/>
    <property type="match status" value="2"/>
</dbReference>
<evidence type="ECO:0000256" key="6">
    <source>
        <dbReference type="ARBA" id="ARBA00022946"/>
    </source>
</evidence>
<dbReference type="PANTHER" id="PTHR12294:SF25">
    <property type="entry name" value="CALCIUM-BINDING EF HAND PROTEIN"/>
    <property type="match status" value="1"/>
</dbReference>
<organism evidence="10 11">
    <name type="scientific">Sphenostylis stenocarpa</name>
    <dbReference type="NCBI Taxonomy" id="92480"/>
    <lineage>
        <taxon>Eukaryota</taxon>
        <taxon>Viridiplantae</taxon>
        <taxon>Streptophyta</taxon>
        <taxon>Embryophyta</taxon>
        <taxon>Tracheophyta</taxon>
        <taxon>Spermatophyta</taxon>
        <taxon>Magnoliopsida</taxon>
        <taxon>eudicotyledons</taxon>
        <taxon>Gunneridae</taxon>
        <taxon>Pentapetalae</taxon>
        <taxon>rosids</taxon>
        <taxon>fabids</taxon>
        <taxon>Fabales</taxon>
        <taxon>Fabaceae</taxon>
        <taxon>Papilionoideae</taxon>
        <taxon>50 kb inversion clade</taxon>
        <taxon>NPAAA clade</taxon>
        <taxon>indigoferoid/millettioid clade</taxon>
        <taxon>Phaseoleae</taxon>
        <taxon>Sphenostylis</taxon>
    </lineage>
</organism>
<dbReference type="GO" id="GO:1990246">
    <property type="term" value="C:uniplex complex"/>
    <property type="evidence" value="ECO:0007669"/>
    <property type="project" value="TreeGrafter"/>
</dbReference>
<proteinExistence type="predicted"/>
<keyword evidence="8" id="KW-0472">Membrane</keyword>
<dbReference type="Gramene" id="rna-AYBTSS11_LOCUS25753">
    <property type="protein sequence ID" value="CAJ1973689.1"/>
    <property type="gene ID" value="gene-AYBTSS11_LOCUS25753"/>
</dbReference>
<evidence type="ECO:0000256" key="5">
    <source>
        <dbReference type="ARBA" id="ARBA00022837"/>
    </source>
</evidence>
<sequence length="560" mass="63206">MWNPLITIVTHLGGSLAASLNLLNFRPWPPFPFGSWVVPSFGTVPLPVMPLTVRYVRPVALRAVSDLSPIKAAGSSNRSKGCDKLNLGWSKSMLHVPLFFSSEHIMPSFSTLRRFPLFIQRFRTLNYSSSPNPHQNPKWVSGSAIVAGVASALALFYCYTSPNSPFDCVFLNNSSRSTSSPLSGQSSLPETARGLLVGEQYRTKVFFNYEKRLRLHSPPEKVFEYFASCRTPEGEILMKPVDLMRAVVPVFPPSESNLVREGYLKGERCPGHLYCPPSEIFMLFDVDNDELISFKEYIFFVTLLSIQESSFSVAFKMFDKDNDGEIDKEEFKNVMQSMQSHTRQGRHHGDGGRTDLVENGGLVEYLFGKDGKGRLKHDKFVQFIRDLHDEIVRLEFAHYDYKSRKTISAKDFAHSIVASADLSHLGRLLGLVDELTNDPRFKDVRITFEEFKNFAELRKKLLPFSLALFSFAEVQGLLTRDDFQRAASHVCDLSLSDNMVEIVFHLFDANGDGSLSTDEFVRVLQNRERDISQTVETGIVGFLSCCRKCTNTSPSSRLFS</sequence>
<dbReference type="InterPro" id="IPR039800">
    <property type="entry name" value="MICU1/2/3"/>
</dbReference>
<keyword evidence="11" id="KW-1185">Reference proteome</keyword>
<evidence type="ECO:0000259" key="9">
    <source>
        <dbReference type="PROSITE" id="PS50222"/>
    </source>
</evidence>
<evidence type="ECO:0000256" key="8">
    <source>
        <dbReference type="ARBA" id="ARBA00023136"/>
    </source>
</evidence>
<name>A0AA86VVC4_9FABA</name>
<dbReference type="Gene3D" id="1.10.238.10">
    <property type="entry name" value="EF-hand"/>
    <property type="match status" value="2"/>
</dbReference>
<dbReference type="CDD" id="cd15900">
    <property type="entry name" value="EFh_MICU"/>
    <property type="match status" value="1"/>
</dbReference>
<dbReference type="SUPFAM" id="SSF47473">
    <property type="entry name" value="EF-hand"/>
    <property type="match status" value="2"/>
</dbReference>
<keyword evidence="7" id="KW-0496">Mitochondrion</keyword>
<dbReference type="Pfam" id="PF00036">
    <property type="entry name" value="EF-hand_1"/>
    <property type="match status" value="1"/>
</dbReference>
<evidence type="ECO:0000256" key="2">
    <source>
        <dbReference type="ARBA" id="ARBA00004569"/>
    </source>
</evidence>
<keyword evidence="3" id="KW-0677">Repeat</keyword>
<evidence type="ECO:0000256" key="3">
    <source>
        <dbReference type="ARBA" id="ARBA00022737"/>
    </source>
</evidence>
<protein>
    <recommendedName>
        <fullName evidence="9">EF-hand domain-containing protein</fullName>
    </recommendedName>
</protein>
<dbReference type="GO" id="GO:0036444">
    <property type="term" value="P:calcium import into the mitochondrion"/>
    <property type="evidence" value="ECO:0007669"/>
    <property type="project" value="TreeGrafter"/>
</dbReference>
<dbReference type="Pfam" id="PF13833">
    <property type="entry name" value="EF-hand_8"/>
    <property type="match status" value="1"/>
</dbReference>
<evidence type="ECO:0000313" key="11">
    <source>
        <dbReference type="Proteomes" id="UP001189624"/>
    </source>
</evidence>
<accession>A0AA86VVC4</accession>
<evidence type="ECO:0000313" key="10">
    <source>
        <dbReference type="EMBL" id="CAJ1973689.1"/>
    </source>
</evidence>
<evidence type="ECO:0000256" key="7">
    <source>
        <dbReference type="ARBA" id="ARBA00023128"/>
    </source>
</evidence>
<evidence type="ECO:0000256" key="4">
    <source>
        <dbReference type="ARBA" id="ARBA00022792"/>
    </source>
</evidence>
<keyword evidence="4" id="KW-0999">Mitochondrion inner membrane</keyword>
<dbReference type="InterPro" id="IPR002048">
    <property type="entry name" value="EF_hand_dom"/>
</dbReference>
<keyword evidence="5" id="KW-0106">Calcium</keyword>
<feature type="domain" description="EF-hand" evidence="9">
    <location>
        <begin position="306"/>
        <end position="341"/>
    </location>
</feature>
<comment type="subcellular location">
    <subcellularLocation>
        <location evidence="1">Mitochondrion inner membrane</location>
    </subcellularLocation>
    <subcellularLocation>
        <location evidence="2">Mitochondrion intermembrane space</location>
    </subcellularLocation>
</comment>
<keyword evidence="6" id="KW-0809">Transit peptide</keyword>
<gene>
    <name evidence="10" type="ORF">AYBTSS11_LOCUS25753</name>
</gene>
<dbReference type="GO" id="GO:0005758">
    <property type="term" value="C:mitochondrial intermembrane space"/>
    <property type="evidence" value="ECO:0007669"/>
    <property type="project" value="UniProtKB-SubCell"/>
</dbReference>
<reference evidence="10" key="1">
    <citation type="submission" date="2023-10" db="EMBL/GenBank/DDBJ databases">
        <authorList>
            <person name="Domelevo Entfellner J.-B."/>
        </authorList>
    </citation>
    <scope>NUCLEOTIDE SEQUENCE</scope>
</reference>